<dbReference type="Proteomes" id="UP000748531">
    <property type="component" value="Unassembled WGS sequence"/>
</dbReference>
<dbReference type="OrthoDB" id="10415941at2759"/>
<organism evidence="1 2">
    <name type="scientific">Paragonimus heterotremus</name>
    <dbReference type="NCBI Taxonomy" id="100268"/>
    <lineage>
        <taxon>Eukaryota</taxon>
        <taxon>Metazoa</taxon>
        <taxon>Spiralia</taxon>
        <taxon>Lophotrochozoa</taxon>
        <taxon>Platyhelminthes</taxon>
        <taxon>Trematoda</taxon>
        <taxon>Digenea</taxon>
        <taxon>Plagiorchiida</taxon>
        <taxon>Troglotremata</taxon>
        <taxon>Troglotrematidae</taxon>
        <taxon>Paragonimus</taxon>
    </lineage>
</organism>
<sequence>MYLIFQSVVFVAALIRRGLPPSDIDFNQASQVEYCVYLRDALELSAKTTSCSEFNKLVSSTGEVVEVRMQFAKTTVYNTQSPSHWYIPSKIAEKLNSNGRPNIYNVRWDRRYKYPDAV</sequence>
<evidence type="ECO:0000313" key="2">
    <source>
        <dbReference type="Proteomes" id="UP000748531"/>
    </source>
</evidence>
<proteinExistence type="predicted"/>
<dbReference type="EMBL" id="LUCH01000925">
    <property type="protein sequence ID" value="KAF5404024.1"/>
    <property type="molecule type" value="Genomic_DNA"/>
</dbReference>
<comment type="caution">
    <text evidence="1">The sequence shown here is derived from an EMBL/GenBank/DDBJ whole genome shotgun (WGS) entry which is preliminary data.</text>
</comment>
<reference evidence="1" key="1">
    <citation type="submission" date="2019-05" db="EMBL/GenBank/DDBJ databases">
        <title>Annotation for the trematode Paragonimus heterotremus.</title>
        <authorList>
            <person name="Choi Y.-J."/>
        </authorList>
    </citation>
    <scope>NUCLEOTIDE SEQUENCE</scope>
    <source>
        <strain evidence="1">LC</strain>
    </source>
</reference>
<dbReference type="AlphaFoldDB" id="A0A8J4TQ69"/>
<keyword evidence="2" id="KW-1185">Reference proteome</keyword>
<accession>A0A8J4TQ69</accession>
<name>A0A8J4TQ69_9TREM</name>
<evidence type="ECO:0000313" key="1">
    <source>
        <dbReference type="EMBL" id="KAF5404024.1"/>
    </source>
</evidence>
<protein>
    <submittedName>
        <fullName evidence="1">Uncharacterized protein</fullName>
    </submittedName>
</protein>
<gene>
    <name evidence="1" type="ORF">PHET_02452</name>
</gene>